<accession>H2ZA54</accession>
<feature type="compositionally biased region" description="Polar residues" evidence="6">
    <location>
        <begin position="205"/>
        <end position="217"/>
    </location>
</feature>
<dbReference type="InterPro" id="IPR021565">
    <property type="entry name" value="Rbsn_Rab-bd"/>
</dbReference>
<feature type="domain" description="FYVE-type" evidence="7">
    <location>
        <begin position="144"/>
        <end position="236"/>
    </location>
</feature>
<dbReference type="PROSITE" id="PS50178">
    <property type="entry name" value="ZF_FYVE"/>
    <property type="match status" value="1"/>
</dbReference>
<evidence type="ECO:0000256" key="2">
    <source>
        <dbReference type="ARBA" id="ARBA00022771"/>
    </source>
</evidence>
<dbReference type="InterPro" id="IPR036531">
    <property type="entry name" value="Rbsn_Rab-bd_sf"/>
</dbReference>
<sequence>MATVKEGFLCPICVQDLGSFHKLQNHFETKHTAEDKAIFDQVKGLFSKAKVRWLKKDGVNENDIGSSSSSNHILHDAPVWDPQEIGQMHNHMEKFKKIRDDRIDRFVIESNKVLIRLDKLAHCDEFEATKRKEFEQTLVPWVRDNDVPYCPTCGDRFNVTRRRHHCRLCGSIMCTKCSLFISFQFADELVQTLRKPPAGRRRTQSDLNISQSSTSKPQDTSELYIRCCHDCYIVLMKRKERLDQKENQPLLVLLYEKLRSATDAANELSPLYEKMAESLNRGEESYHLDKANDYRFKLIKLYETIDVVSKKISVLDTEDQDHPPSATLLRMQNAIRSASHAYLQNNMLTLQSLPSLPKLEMLQKNRRQEEERRMRRQREELERERMEEERRREVERLRSEAENSRVSQAPPALQKSRSGVILKEGWGAESNPFQPQGNPFESESDPLLEQIAYVRQMIVQAKQANRTEEVQSLNRNLSELESEFQRQRSVRAFA</sequence>
<dbReference type="InterPro" id="IPR011011">
    <property type="entry name" value="Znf_FYVE_PHD"/>
</dbReference>
<dbReference type="Pfam" id="PF11464">
    <property type="entry name" value="Rbsn"/>
    <property type="match status" value="1"/>
</dbReference>
<keyword evidence="2 4" id="KW-0863">Zinc-finger</keyword>
<organism evidence="8 9">
    <name type="scientific">Ciona savignyi</name>
    <name type="common">Pacific transparent sea squirt</name>
    <dbReference type="NCBI Taxonomy" id="51511"/>
    <lineage>
        <taxon>Eukaryota</taxon>
        <taxon>Metazoa</taxon>
        <taxon>Chordata</taxon>
        <taxon>Tunicata</taxon>
        <taxon>Ascidiacea</taxon>
        <taxon>Phlebobranchia</taxon>
        <taxon>Cionidae</taxon>
        <taxon>Ciona</taxon>
    </lineage>
</organism>
<evidence type="ECO:0000256" key="3">
    <source>
        <dbReference type="ARBA" id="ARBA00022833"/>
    </source>
</evidence>
<dbReference type="GeneTree" id="ENSGT00390000007159"/>
<evidence type="ECO:0000313" key="8">
    <source>
        <dbReference type="Ensembl" id="ENSCSAVP00000014469.1"/>
    </source>
</evidence>
<feature type="region of interest" description="Disordered" evidence="6">
    <location>
        <begin position="359"/>
        <end position="416"/>
    </location>
</feature>
<dbReference type="HOGENOM" id="CLU_020798_0_0_1"/>
<dbReference type="InterPro" id="IPR000306">
    <property type="entry name" value="Znf_FYVE"/>
</dbReference>
<dbReference type="InParanoid" id="H2ZA54"/>
<protein>
    <recommendedName>
        <fullName evidence="7">FYVE-type domain-containing protein</fullName>
    </recommendedName>
</protein>
<dbReference type="CDD" id="cd15716">
    <property type="entry name" value="FYVE_RBNS5"/>
    <property type="match status" value="1"/>
</dbReference>
<proteinExistence type="predicted"/>
<dbReference type="OMA" id="LAIFCEP"/>
<dbReference type="SMART" id="SM00064">
    <property type="entry name" value="FYVE"/>
    <property type="match status" value="1"/>
</dbReference>
<dbReference type="Gene3D" id="4.10.860.20">
    <property type="entry name" value="Rabenosyn, Rab binding domain"/>
    <property type="match status" value="1"/>
</dbReference>
<dbReference type="Gene3D" id="3.30.40.10">
    <property type="entry name" value="Zinc/RING finger domain, C3HC4 (zinc finger)"/>
    <property type="match status" value="1"/>
</dbReference>
<dbReference type="PANTHER" id="PTHR13510">
    <property type="entry name" value="FYVE-FINGER-CONTAINING RAB5 EFFECTOR PROTEIN RABENOSYN-5-RELATED"/>
    <property type="match status" value="1"/>
</dbReference>
<feature type="region of interest" description="Disordered" evidence="6">
    <location>
        <begin position="196"/>
        <end position="217"/>
    </location>
</feature>
<evidence type="ECO:0000256" key="5">
    <source>
        <dbReference type="SAM" id="Coils"/>
    </source>
</evidence>
<keyword evidence="9" id="KW-1185">Reference proteome</keyword>
<dbReference type="Pfam" id="PF01363">
    <property type="entry name" value="FYVE"/>
    <property type="match status" value="1"/>
</dbReference>
<evidence type="ECO:0000256" key="1">
    <source>
        <dbReference type="ARBA" id="ARBA00022723"/>
    </source>
</evidence>
<dbReference type="eggNOG" id="KOG1842">
    <property type="taxonomic scope" value="Eukaryota"/>
</dbReference>
<dbReference type="SUPFAM" id="SSF140125">
    <property type="entry name" value="Rabenosyn-5 Rab-binding domain-like"/>
    <property type="match status" value="1"/>
</dbReference>
<reference evidence="8" key="2">
    <citation type="submission" date="2025-08" db="UniProtKB">
        <authorList>
            <consortium name="Ensembl"/>
        </authorList>
    </citation>
    <scope>IDENTIFICATION</scope>
</reference>
<dbReference type="SUPFAM" id="SSF57903">
    <property type="entry name" value="FYVE/PHD zinc finger"/>
    <property type="match status" value="1"/>
</dbReference>
<dbReference type="AlphaFoldDB" id="H2ZA54"/>
<dbReference type="InterPro" id="IPR013083">
    <property type="entry name" value="Znf_RING/FYVE/PHD"/>
</dbReference>
<dbReference type="InterPro" id="IPR013087">
    <property type="entry name" value="Znf_C2H2_type"/>
</dbReference>
<dbReference type="PANTHER" id="PTHR13510:SF44">
    <property type="entry name" value="RABENOSYN-5"/>
    <property type="match status" value="1"/>
</dbReference>
<dbReference type="GO" id="GO:0008270">
    <property type="term" value="F:zinc ion binding"/>
    <property type="evidence" value="ECO:0007669"/>
    <property type="project" value="UniProtKB-KW"/>
</dbReference>
<reference evidence="9" key="1">
    <citation type="submission" date="2003-08" db="EMBL/GenBank/DDBJ databases">
        <authorList>
            <person name="Birren B."/>
            <person name="Nusbaum C."/>
            <person name="Abebe A."/>
            <person name="Abouelleil A."/>
            <person name="Adekoya E."/>
            <person name="Ait-zahra M."/>
            <person name="Allen N."/>
            <person name="Allen T."/>
            <person name="An P."/>
            <person name="Anderson M."/>
            <person name="Anderson S."/>
            <person name="Arachchi H."/>
            <person name="Armbruster J."/>
            <person name="Bachantsang P."/>
            <person name="Baldwin J."/>
            <person name="Barry A."/>
            <person name="Bayul T."/>
            <person name="Blitshsteyn B."/>
            <person name="Bloom T."/>
            <person name="Blye J."/>
            <person name="Boguslavskiy L."/>
            <person name="Borowsky M."/>
            <person name="Boukhgalter B."/>
            <person name="Brunache A."/>
            <person name="Butler J."/>
            <person name="Calixte N."/>
            <person name="Calvo S."/>
            <person name="Camarata J."/>
            <person name="Campo K."/>
            <person name="Chang J."/>
            <person name="Cheshatsang Y."/>
            <person name="Citroen M."/>
            <person name="Collymore A."/>
            <person name="Considine T."/>
            <person name="Cook A."/>
            <person name="Cooke P."/>
            <person name="Corum B."/>
            <person name="Cuomo C."/>
            <person name="David R."/>
            <person name="Dawoe T."/>
            <person name="Degray S."/>
            <person name="Dodge S."/>
            <person name="Dooley K."/>
            <person name="Dorje P."/>
            <person name="Dorjee K."/>
            <person name="Dorris L."/>
            <person name="Duffey N."/>
            <person name="Dupes A."/>
            <person name="Elkins T."/>
            <person name="Engels R."/>
            <person name="Erickson J."/>
            <person name="Farina A."/>
            <person name="Faro S."/>
            <person name="Ferreira P."/>
            <person name="Fischer H."/>
            <person name="Fitzgerald M."/>
            <person name="Foley K."/>
            <person name="Gage D."/>
            <person name="Galagan J."/>
            <person name="Gearin G."/>
            <person name="Gnerre S."/>
            <person name="Gnirke A."/>
            <person name="Goyette A."/>
            <person name="Graham J."/>
            <person name="Grandbois E."/>
            <person name="Gyaltsen K."/>
            <person name="Hafez N."/>
            <person name="Hagopian D."/>
            <person name="Hagos B."/>
            <person name="Hall J."/>
            <person name="Hatcher B."/>
            <person name="Heller A."/>
            <person name="Higgins H."/>
            <person name="Honan T."/>
            <person name="Horn A."/>
            <person name="Houde N."/>
            <person name="Hughes L."/>
            <person name="Hulme W."/>
            <person name="Husby E."/>
            <person name="Iliev I."/>
            <person name="Jaffe D."/>
            <person name="Jones C."/>
            <person name="Kamal M."/>
            <person name="Kamat A."/>
            <person name="Kamvysselis M."/>
            <person name="Karlsson E."/>
            <person name="Kells C."/>
            <person name="Kieu A."/>
            <person name="Kisner P."/>
            <person name="Kodira C."/>
            <person name="Kulbokas E."/>
            <person name="Labutti K."/>
            <person name="Lama D."/>
            <person name="Landers T."/>
            <person name="Leger J."/>
            <person name="Levine S."/>
            <person name="Lewis D."/>
            <person name="Lewis T."/>
            <person name="Lindblad-toh K."/>
            <person name="Liu X."/>
            <person name="Lokyitsang T."/>
            <person name="Lokyitsang Y."/>
            <person name="Lucien O."/>
            <person name="Lui A."/>
            <person name="Ma L.J."/>
            <person name="Mabbitt R."/>
            <person name="Macdonald J."/>
            <person name="Maclean C."/>
            <person name="Major J."/>
            <person name="Manning J."/>
            <person name="Marabella R."/>
            <person name="Maru K."/>
            <person name="Matthews C."/>
            <person name="Mauceli E."/>
            <person name="Mccarthy M."/>
            <person name="Mcdonough S."/>
            <person name="Mcghee T."/>
            <person name="Meldrim J."/>
            <person name="Meneus L."/>
            <person name="Mesirov J."/>
            <person name="Mihalev A."/>
            <person name="Mihova T."/>
            <person name="Mikkelsen T."/>
            <person name="Mlenga V."/>
            <person name="Moru K."/>
            <person name="Mozes J."/>
            <person name="Mulrain L."/>
            <person name="Munson G."/>
            <person name="Naylor J."/>
            <person name="Newes C."/>
            <person name="Nguyen C."/>
            <person name="Nguyen N."/>
            <person name="Nguyen T."/>
            <person name="Nicol R."/>
            <person name="Nielsen C."/>
            <person name="Nizzari M."/>
            <person name="Norbu C."/>
            <person name="Norbu N."/>
            <person name="O'donnell P."/>
            <person name="Okoawo O."/>
            <person name="O'leary S."/>
            <person name="Omotosho B."/>
            <person name="O'neill K."/>
            <person name="Osman S."/>
            <person name="Parker S."/>
            <person name="Perrin D."/>
            <person name="Phunkhang P."/>
            <person name="Piqani B."/>
            <person name="Purcell S."/>
            <person name="Rachupka T."/>
            <person name="Ramasamy U."/>
            <person name="Rameau R."/>
            <person name="Ray V."/>
            <person name="Raymond C."/>
            <person name="Retta R."/>
            <person name="Richardson S."/>
            <person name="Rise C."/>
            <person name="Rodriguez J."/>
            <person name="Rogers J."/>
            <person name="Rogov P."/>
            <person name="Rutman M."/>
            <person name="Schupbach R."/>
            <person name="Seaman C."/>
            <person name="Settipalli S."/>
            <person name="Sharpe T."/>
            <person name="Sheridan J."/>
            <person name="Sherpa N."/>
            <person name="Shi J."/>
            <person name="Smirnov S."/>
            <person name="Smith C."/>
            <person name="Sougnez C."/>
            <person name="Spencer B."/>
            <person name="Stalker J."/>
            <person name="Stange-thomann N."/>
            <person name="Stavropoulos S."/>
            <person name="Stetson K."/>
            <person name="Stone C."/>
            <person name="Stone S."/>
            <person name="Stubbs M."/>
            <person name="Talamas J."/>
            <person name="Tchuinga P."/>
            <person name="Tenzing P."/>
            <person name="Tesfaye S."/>
            <person name="Theodore J."/>
            <person name="Thoulutsang Y."/>
            <person name="Topham K."/>
            <person name="Towey S."/>
            <person name="Tsamla T."/>
            <person name="Tsomo N."/>
            <person name="Vallee D."/>
            <person name="Vassiliev H."/>
            <person name="Venkataraman V."/>
            <person name="Vinson J."/>
            <person name="Vo A."/>
            <person name="Wade C."/>
            <person name="Wang S."/>
            <person name="Wangchuk T."/>
            <person name="Wangdi T."/>
            <person name="Whittaker C."/>
            <person name="Wilkinson J."/>
            <person name="Wu Y."/>
            <person name="Wyman D."/>
            <person name="Yadav S."/>
            <person name="Yang S."/>
            <person name="Yang X."/>
            <person name="Yeager S."/>
            <person name="Yee E."/>
            <person name="Young G."/>
            <person name="Zainoun J."/>
            <person name="Zembeck L."/>
            <person name="Zimmer A."/>
            <person name="Zody M."/>
            <person name="Lander E."/>
        </authorList>
    </citation>
    <scope>NUCLEOTIDE SEQUENCE [LARGE SCALE GENOMIC DNA]</scope>
</reference>
<name>H2ZA54_CIOSA</name>
<keyword evidence="1" id="KW-0479">Metal-binding</keyword>
<evidence type="ECO:0000256" key="6">
    <source>
        <dbReference type="SAM" id="MobiDB-lite"/>
    </source>
</evidence>
<dbReference type="InterPro" id="IPR017455">
    <property type="entry name" value="Znf_FYVE-rel"/>
</dbReference>
<evidence type="ECO:0000256" key="4">
    <source>
        <dbReference type="PROSITE-ProRule" id="PRU00091"/>
    </source>
</evidence>
<keyword evidence="3" id="KW-0862">Zinc</keyword>
<dbReference type="PROSITE" id="PS00028">
    <property type="entry name" value="ZINC_FINGER_C2H2_1"/>
    <property type="match status" value="1"/>
</dbReference>
<dbReference type="Proteomes" id="UP000007875">
    <property type="component" value="Unassembled WGS sequence"/>
</dbReference>
<dbReference type="InterPro" id="IPR052727">
    <property type="entry name" value="Rab4/Rab5_effector"/>
</dbReference>
<feature type="coiled-coil region" evidence="5">
    <location>
        <begin position="463"/>
        <end position="490"/>
    </location>
</feature>
<keyword evidence="5" id="KW-0175">Coiled coil</keyword>
<feature type="compositionally biased region" description="Basic and acidic residues" evidence="6">
    <location>
        <begin position="361"/>
        <end position="403"/>
    </location>
</feature>
<dbReference type="STRING" id="51511.ENSCSAVP00000014469"/>
<reference evidence="8" key="3">
    <citation type="submission" date="2025-09" db="UniProtKB">
        <authorList>
            <consortium name="Ensembl"/>
        </authorList>
    </citation>
    <scope>IDENTIFICATION</scope>
</reference>
<dbReference type="Ensembl" id="ENSCSAVT00000014634.1">
    <property type="protein sequence ID" value="ENSCSAVP00000014469.1"/>
    <property type="gene ID" value="ENSCSAVG00000008467.1"/>
</dbReference>
<evidence type="ECO:0000259" key="7">
    <source>
        <dbReference type="PROSITE" id="PS50178"/>
    </source>
</evidence>
<evidence type="ECO:0000313" key="9">
    <source>
        <dbReference type="Proteomes" id="UP000007875"/>
    </source>
</evidence>